<dbReference type="PANTHER" id="PTHR33619">
    <property type="entry name" value="POLYSACCHARIDE EXPORT PROTEIN GFCE-RELATED"/>
    <property type="match status" value="1"/>
</dbReference>
<protein>
    <submittedName>
        <fullName evidence="5">Protein involved in polysaccharide export, contains SLBB domain of the beta-grasp fold</fullName>
    </submittedName>
</protein>
<evidence type="ECO:0000259" key="4">
    <source>
        <dbReference type="Pfam" id="PF10531"/>
    </source>
</evidence>
<dbReference type="InterPro" id="IPR049712">
    <property type="entry name" value="Poly_export"/>
</dbReference>
<feature type="domain" description="Soluble ligand binding" evidence="4">
    <location>
        <begin position="230"/>
        <end position="278"/>
    </location>
</feature>
<dbReference type="GO" id="GO:0015159">
    <property type="term" value="F:polysaccharide transmembrane transporter activity"/>
    <property type="evidence" value="ECO:0007669"/>
    <property type="project" value="InterPro"/>
</dbReference>
<dbReference type="OrthoDB" id="9808948at2"/>
<dbReference type="InterPro" id="IPR019554">
    <property type="entry name" value="Soluble_ligand-bd"/>
</dbReference>
<feature type="domain" description="Polysaccharide export protein N-terminal" evidence="3">
    <location>
        <begin position="141"/>
        <end position="208"/>
    </location>
</feature>
<feature type="domain" description="Soluble ligand binding" evidence="4">
    <location>
        <begin position="316"/>
        <end position="363"/>
    </location>
</feature>
<dbReference type="Gene3D" id="3.10.560.10">
    <property type="entry name" value="Outer membrane lipoprotein wza domain like"/>
    <property type="match status" value="6"/>
</dbReference>
<evidence type="ECO:0000256" key="1">
    <source>
        <dbReference type="ARBA" id="ARBA00022729"/>
    </source>
</evidence>
<proteinExistence type="predicted"/>
<feature type="signal peptide" evidence="2">
    <location>
        <begin position="1"/>
        <end position="17"/>
    </location>
</feature>
<name>A0A521EVT1_SACCC</name>
<organism evidence="5 6">
    <name type="scientific">Saccharicrinis carchari</name>
    <dbReference type="NCBI Taxonomy" id="1168039"/>
    <lineage>
        <taxon>Bacteria</taxon>
        <taxon>Pseudomonadati</taxon>
        <taxon>Bacteroidota</taxon>
        <taxon>Bacteroidia</taxon>
        <taxon>Marinilabiliales</taxon>
        <taxon>Marinilabiliaceae</taxon>
        <taxon>Saccharicrinis</taxon>
    </lineage>
</organism>
<keyword evidence="6" id="KW-1185">Reference proteome</keyword>
<feature type="domain" description="Soluble ligand binding" evidence="4">
    <location>
        <begin position="485"/>
        <end position="534"/>
    </location>
</feature>
<sequence>MKIKFCLLTLIVFSLFAADPVAQNTNPKDVNVSALTNSEIGRIVAEMEKRGLSEQEALALARARGMSESQIRELKQKIEEYVRMNGEKGSKTPQYTDELEPFNEGFSTKSPIDSAKIDQRIFGFSFFNNENLSFEPGVNSAVSPGYLIGNGDELTVDVWGASQQSYQLQVDRSGNINIPNIGPISVGGLSLETATKKIKSKLVLIYRDLEASTPRTFASVNIGDIKPINVNVIGEVFAPGTYTLSGASTLFNALYLAGGPNPSGSFREIKLLRDGNVISRLDVYDYLINGNSAVNVRLRDADVILVSPYIKRVVMEGELKRTGLFEAKDGETVKDIINFAGGFTEDAYTHRLQLYRKTGRDMLFKDVLLNDANIIGINNGDSIVVGKIIERFQNMATIKGAVYRPGDYEVTEGLKLSELIQRADGVREDASLYRGLITRVKDDWNLQSIAFDVKDILSGKTDVEIKKDDIISISSIHDLTEFKTVRIYGEVQKPNEYDYKEGMTVADLVYEAGGFLKSASDAYIEVARKLSVEEGSAVSERLAHVAKIKVPRNLQFDPTEASYELQPFDQVFIRKLPGYSKPSIVKITGEVAYAGEYSLTSTKERVSDLIDRAGGLTPDAYPEGAMLTRRVRISEKQKRLRAELLERDSTLVFTDMDFEVVGISLSDALEKRNSRDDVFLKDGDELSVPKNIQTVKISGEVLNPISSNYVQGKSLKSYIWDSGGFGMQAKKGKVYVVYPNGSASGTKGFLFFRNYPKVTPGSEIIVPLKPEREGISPQMWISIGSAMASIGLTIATIANMNR</sequence>
<reference evidence="5 6" key="1">
    <citation type="submission" date="2017-05" db="EMBL/GenBank/DDBJ databases">
        <authorList>
            <person name="Varghese N."/>
            <person name="Submissions S."/>
        </authorList>
    </citation>
    <scope>NUCLEOTIDE SEQUENCE [LARGE SCALE GENOMIC DNA]</scope>
    <source>
        <strain evidence="5 6">DSM 27040</strain>
    </source>
</reference>
<dbReference type="Proteomes" id="UP000319040">
    <property type="component" value="Unassembled WGS sequence"/>
</dbReference>
<evidence type="ECO:0000259" key="3">
    <source>
        <dbReference type="Pfam" id="PF02563"/>
    </source>
</evidence>
<dbReference type="PANTHER" id="PTHR33619:SF3">
    <property type="entry name" value="POLYSACCHARIDE EXPORT PROTEIN GFCE-RELATED"/>
    <property type="match status" value="1"/>
</dbReference>
<evidence type="ECO:0000313" key="5">
    <source>
        <dbReference type="EMBL" id="SMO88027.1"/>
    </source>
</evidence>
<dbReference type="Gene3D" id="3.30.1950.10">
    <property type="entry name" value="wza like domain"/>
    <property type="match status" value="1"/>
</dbReference>
<dbReference type="AlphaFoldDB" id="A0A521EVT1"/>
<dbReference type="RefSeq" id="WP_142534567.1">
    <property type="nucleotide sequence ID" value="NZ_FXTB01000011.1"/>
</dbReference>
<dbReference type="InterPro" id="IPR003715">
    <property type="entry name" value="Poly_export_N"/>
</dbReference>
<evidence type="ECO:0000256" key="2">
    <source>
        <dbReference type="SAM" id="SignalP"/>
    </source>
</evidence>
<feature type="domain" description="Soluble ligand binding" evidence="4">
    <location>
        <begin position="396"/>
        <end position="434"/>
    </location>
</feature>
<keyword evidence="1 2" id="KW-0732">Signal</keyword>
<feature type="chain" id="PRO_5022170414" evidence="2">
    <location>
        <begin position="18"/>
        <end position="802"/>
    </location>
</feature>
<evidence type="ECO:0000313" key="6">
    <source>
        <dbReference type="Proteomes" id="UP000319040"/>
    </source>
</evidence>
<accession>A0A521EVT1</accession>
<feature type="domain" description="Soluble ligand binding" evidence="4">
    <location>
        <begin position="584"/>
        <end position="632"/>
    </location>
</feature>
<dbReference type="EMBL" id="FXTB01000011">
    <property type="protein sequence ID" value="SMO88027.1"/>
    <property type="molecule type" value="Genomic_DNA"/>
</dbReference>
<gene>
    <name evidence="5" type="ORF">SAMN06265379_111121</name>
</gene>
<dbReference type="Pfam" id="PF10531">
    <property type="entry name" value="SLBB"/>
    <property type="match status" value="5"/>
</dbReference>
<dbReference type="Pfam" id="PF02563">
    <property type="entry name" value="Poly_export"/>
    <property type="match status" value="1"/>
</dbReference>